<feature type="coiled-coil region" evidence="1">
    <location>
        <begin position="451"/>
        <end position="478"/>
    </location>
</feature>
<feature type="compositionally biased region" description="Basic and acidic residues" evidence="2">
    <location>
        <begin position="360"/>
        <end position="370"/>
    </location>
</feature>
<evidence type="ECO:0000313" key="4">
    <source>
        <dbReference type="Proteomes" id="UP000030108"/>
    </source>
</evidence>
<dbReference type="EMBL" id="JATN01000311">
    <property type="protein sequence ID" value="EUC65319.1"/>
    <property type="molecule type" value="Genomic_DNA"/>
</dbReference>
<protein>
    <submittedName>
        <fullName evidence="3">Uncharacterized protein</fullName>
    </submittedName>
</protein>
<name>X8JNQ7_9AGAM</name>
<sequence length="519" mass="57068">MATTLQARYRSIMRSHSSLHSSPYSTSALRATSLSVTQARSHRLAGQNQHWSTSQSQEVVNTFADSSATSNSMYGSPLDDNWTGDGSLAVYDHNNSFTSLAPCDSISTPASATLDRTYGVAFAQSSIPRDYLPARTPLQNPAKSSSSYTNAGSYRFSPYSTSAAECTTFSSSLSDLPSQAPPFTCGAETSSAQPSYTNNASVPTQYQQLSSTTQPQPRFDTSYPTSFGGPYLPAEDPASTYSAPVETPEVHYSYDDQHSYYPPDNDRRGSIASSLSDYHRSYYTNESQTNSVYGHPTEQNTTAVSPHNSASPATVHTPSPRQAPSQELTMPGVHGVGSTESVSRRVGLMLHTQKCQQAEQTERTPIDHPSSRGRRDKRSPTSDVTETDEGTNSLTKYKAAYERVRLQRNFYERATSSLVHQVNMLGGDPMQASRWASKGEDLDPKQARILVASLQHELETLRNKLIQTQKELHSIRQSCDDSSRSLRRRVNSGNFLREEDDKAPLSAAPVTVYTQSRKR</sequence>
<feature type="compositionally biased region" description="Polar residues" evidence="2">
    <location>
        <begin position="187"/>
        <end position="216"/>
    </location>
</feature>
<feature type="region of interest" description="Disordered" evidence="2">
    <location>
        <begin position="288"/>
        <end position="340"/>
    </location>
</feature>
<feature type="region of interest" description="Disordered" evidence="2">
    <location>
        <begin position="492"/>
        <end position="519"/>
    </location>
</feature>
<accession>X8JNQ7</accession>
<feature type="compositionally biased region" description="Polar residues" evidence="2">
    <location>
        <begin position="288"/>
        <end position="328"/>
    </location>
</feature>
<comment type="caution">
    <text evidence="3">The sequence shown here is derived from an EMBL/GenBank/DDBJ whole genome shotgun (WGS) entry which is preliminary data.</text>
</comment>
<feature type="region of interest" description="Disordered" evidence="2">
    <location>
        <begin position="354"/>
        <end position="392"/>
    </location>
</feature>
<dbReference type="Proteomes" id="UP000030108">
    <property type="component" value="Unassembled WGS sequence"/>
</dbReference>
<feature type="region of interest" description="Disordered" evidence="2">
    <location>
        <begin position="183"/>
        <end position="242"/>
    </location>
</feature>
<gene>
    <name evidence="3" type="ORF">RSOL_444840</name>
</gene>
<dbReference type="OrthoDB" id="3238797at2759"/>
<proteinExistence type="predicted"/>
<keyword evidence="1" id="KW-0175">Coiled coil</keyword>
<reference evidence="4" key="1">
    <citation type="journal article" date="2014" name="Genome Announc.">
        <title>Draft genome sequence of the plant-pathogenic soil fungus Rhizoctonia solani anastomosis group 3 strain Rhs1AP.</title>
        <authorList>
            <person name="Cubeta M.A."/>
            <person name="Thomas E."/>
            <person name="Dean R.A."/>
            <person name="Jabaji S."/>
            <person name="Neate S.M."/>
            <person name="Tavantzis S."/>
            <person name="Toda T."/>
            <person name="Vilgalys R."/>
            <person name="Bharathan N."/>
            <person name="Fedorova-Abrams N."/>
            <person name="Pakala S.B."/>
            <person name="Pakala S.M."/>
            <person name="Zafar N."/>
            <person name="Joardar V."/>
            <person name="Losada L."/>
            <person name="Nierman W.C."/>
        </authorList>
    </citation>
    <scope>NUCLEOTIDE SEQUENCE [LARGE SCALE GENOMIC DNA]</scope>
    <source>
        <strain evidence="4">AG-3</strain>
    </source>
</reference>
<dbReference type="AlphaFoldDB" id="X8JNQ7"/>
<organism evidence="3 4">
    <name type="scientific">Rhizoctonia solani AG-3 Rhs1AP</name>
    <dbReference type="NCBI Taxonomy" id="1086054"/>
    <lineage>
        <taxon>Eukaryota</taxon>
        <taxon>Fungi</taxon>
        <taxon>Dikarya</taxon>
        <taxon>Basidiomycota</taxon>
        <taxon>Agaricomycotina</taxon>
        <taxon>Agaricomycetes</taxon>
        <taxon>Cantharellales</taxon>
        <taxon>Ceratobasidiaceae</taxon>
        <taxon>Rhizoctonia</taxon>
    </lineage>
</organism>
<evidence type="ECO:0000313" key="3">
    <source>
        <dbReference type="EMBL" id="EUC65319.1"/>
    </source>
</evidence>
<evidence type="ECO:0000256" key="1">
    <source>
        <dbReference type="SAM" id="Coils"/>
    </source>
</evidence>
<evidence type="ECO:0000256" key="2">
    <source>
        <dbReference type="SAM" id="MobiDB-lite"/>
    </source>
</evidence>